<evidence type="ECO:0000313" key="2">
    <source>
        <dbReference type="EMBL" id="KAL2460647.1"/>
    </source>
</evidence>
<dbReference type="Proteomes" id="UP001604336">
    <property type="component" value="Unassembled WGS sequence"/>
</dbReference>
<feature type="compositionally biased region" description="Low complexity" evidence="1">
    <location>
        <begin position="48"/>
        <end position="64"/>
    </location>
</feature>
<organism evidence="2 3">
    <name type="scientific">Abeliophyllum distichum</name>
    <dbReference type="NCBI Taxonomy" id="126358"/>
    <lineage>
        <taxon>Eukaryota</taxon>
        <taxon>Viridiplantae</taxon>
        <taxon>Streptophyta</taxon>
        <taxon>Embryophyta</taxon>
        <taxon>Tracheophyta</taxon>
        <taxon>Spermatophyta</taxon>
        <taxon>Magnoliopsida</taxon>
        <taxon>eudicotyledons</taxon>
        <taxon>Gunneridae</taxon>
        <taxon>Pentapetalae</taxon>
        <taxon>asterids</taxon>
        <taxon>lamiids</taxon>
        <taxon>Lamiales</taxon>
        <taxon>Oleaceae</taxon>
        <taxon>Forsythieae</taxon>
        <taxon>Abeliophyllum</taxon>
    </lineage>
</organism>
<name>A0ABD1P9W0_9LAMI</name>
<reference evidence="3" key="1">
    <citation type="submission" date="2024-07" db="EMBL/GenBank/DDBJ databases">
        <title>Two chromosome-level genome assemblies of Korean endemic species Abeliophyllum distichum and Forsythia ovata (Oleaceae).</title>
        <authorList>
            <person name="Jang H."/>
        </authorList>
    </citation>
    <scope>NUCLEOTIDE SEQUENCE [LARGE SCALE GENOMIC DNA]</scope>
</reference>
<keyword evidence="3" id="KW-1185">Reference proteome</keyword>
<evidence type="ECO:0000256" key="1">
    <source>
        <dbReference type="SAM" id="MobiDB-lite"/>
    </source>
</evidence>
<proteinExistence type="predicted"/>
<dbReference type="EMBL" id="JBFOLK010000014">
    <property type="protein sequence ID" value="KAL2460647.1"/>
    <property type="molecule type" value="Genomic_DNA"/>
</dbReference>
<feature type="compositionally biased region" description="Polar residues" evidence="1">
    <location>
        <begin position="107"/>
        <end position="116"/>
    </location>
</feature>
<feature type="region of interest" description="Disordered" evidence="1">
    <location>
        <begin position="105"/>
        <end position="130"/>
    </location>
</feature>
<gene>
    <name evidence="2" type="ORF">Adt_44067</name>
</gene>
<evidence type="ECO:0000313" key="3">
    <source>
        <dbReference type="Proteomes" id="UP001604336"/>
    </source>
</evidence>
<protein>
    <submittedName>
        <fullName evidence="2">Uncharacterized protein</fullName>
    </submittedName>
</protein>
<sequence length="130" mass="14690">MTIIPLPYNSQFWRKNHLAAWIFHLQLNSGDSKSPAHSKYRVYPSIKPTLQRPQLQSTQQQPKPNFVTPYATLPSKPHSPPAPQPPPALLQLPPLLLPHVCHLRQHNPLNNSSKSRQPPPCTIPIAKNLD</sequence>
<feature type="region of interest" description="Disordered" evidence="1">
    <location>
        <begin position="29"/>
        <end position="91"/>
    </location>
</feature>
<feature type="compositionally biased region" description="Pro residues" evidence="1">
    <location>
        <begin position="77"/>
        <end position="88"/>
    </location>
</feature>
<accession>A0ABD1P9W0</accession>
<comment type="caution">
    <text evidence="2">The sequence shown here is derived from an EMBL/GenBank/DDBJ whole genome shotgun (WGS) entry which is preliminary data.</text>
</comment>
<dbReference type="AlphaFoldDB" id="A0ABD1P9W0"/>